<evidence type="ECO:0000313" key="7">
    <source>
        <dbReference type="Proteomes" id="UP000237000"/>
    </source>
</evidence>
<evidence type="ECO:0000256" key="2">
    <source>
        <dbReference type="ARBA" id="ARBA00023015"/>
    </source>
</evidence>
<dbReference type="InterPro" id="IPR036638">
    <property type="entry name" value="HLH_DNA-bd_sf"/>
</dbReference>
<gene>
    <name evidence="6" type="ORF">TorRG33x02_135780</name>
</gene>
<dbReference type="PANTHER" id="PTHR33124">
    <property type="entry name" value="TRANSCRIPTION FACTOR IBH1-LIKE 1"/>
    <property type="match status" value="1"/>
</dbReference>
<keyword evidence="2" id="KW-0805">Transcription regulation</keyword>
<feature type="domain" description="IBH1-like N-terminal" evidence="5">
    <location>
        <begin position="7"/>
        <end position="67"/>
    </location>
</feature>
<keyword evidence="4" id="KW-0539">Nucleus</keyword>
<dbReference type="GO" id="GO:0005634">
    <property type="term" value="C:nucleus"/>
    <property type="evidence" value="ECO:0007669"/>
    <property type="project" value="UniProtKB-SubCell"/>
</dbReference>
<dbReference type="FunCoup" id="A0A2P5EYV4">
    <property type="interactions" value="205"/>
</dbReference>
<comment type="caution">
    <text evidence="6">The sequence shown here is derived from an EMBL/GenBank/DDBJ whole genome shotgun (WGS) entry which is preliminary data.</text>
</comment>
<evidence type="ECO:0000256" key="4">
    <source>
        <dbReference type="ARBA" id="ARBA00023242"/>
    </source>
</evidence>
<dbReference type="InParanoid" id="A0A2P5EYV4"/>
<keyword evidence="7" id="KW-1185">Reference proteome</keyword>
<evidence type="ECO:0000256" key="1">
    <source>
        <dbReference type="ARBA" id="ARBA00004123"/>
    </source>
</evidence>
<evidence type="ECO:0000313" key="6">
    <source>
        <dbReference type="EMBL" id="PON90721.1"/>
    </source>
</evidence>
<evidence type="ECO:0000259" key="5">
    <source>
        <dbReference type="Pfam" id="PF26576"/>
    </source>
</evidence>
<dbReference type="AlphaFoldDB" id="A0A2P5EYV4"/>
<dbReference type="Proteomes" id="UP000237000">
    <property type="component" value="Unassembled WGS sequence"/>
</dbReference>
<dbReference type="GO" id="GO:0006355">
    <property type="term" value="P:regulation of DNA-templated transcription"/>
    <property type="evidence" value="ECO:0007669"/>
    <property type="project" value="InterPro"/>
</dbReference>
<dbReference type="SUPFAM" id="SSF47459">
    <property type="entry name" value="HLH, helix-loop-helix DNA-binding domain"/>
    <property type="match status" value="1"/>
</dbReference>
<dbReference type="GO" id="GO:0046983">
    <property type="term" value="F:protein dimerization activity"/>
    <property type="evidence" value="ECO:0007669"/>
    <property type="project" value="InterPro"/>
</dbReference>
<accession>A0A2P5EYV4</accession>
<dbReference type="STRING" id="63057.A0A2P5EYV4"/>
<dbReference type="OrthoDB" id="1922093at2759"/>
<dbReference type="PANTHER" id="PTHR33124:SF5">
    <property type="entry name" value="TRANSCRIPTION FACTOR IBH1-LIKE 1"/>
    <property type="match status" value="1"/>
</dbReference>
<name>A0A2P5EYV4_TREOI</name>
<keyword evidence="3" id="KW-0804">Transcription</keyword>
<dbReference type="CDD" id="cd11444">
    <property type="entry name" value="bHLH_AtIBH1_like"/>
    <property type="match status" value="1"/>
</dbReference>
<dbReference type="InterPro" id="IPR044660">
    <property type="entry name" value="IBH1-like"/>
</dbReference>
<proteinExistence type="predicted"/>
<sequence length="197" mass="22507">MQNFSLLKQEFLRKWRKGLQICSSSSKNMGALERKNAIKLSADLAMAFAKKGRTSWSRAVIAKASENNQSTTNYCKILSQRLMIIKKASNLSPKDAKNVRSFRRRKVMKRSYRSRTLRKSCTTTSPHNKVLSSSLLAKRLVQKRTQILKRLVPGGDQCLDEVSLIKETLDYILSLRAQVDVMRFTLANATNMNMMRS</sequence>
<reference evidence="7" key="1">
    <citation type="submission" date="2016-06" db="EMBL/GenBank/DDBJ databases">
        <title>Parallel loss of symbiosis genes in relatives of nitrogen-fixing non-legume Parasponia.</title>
        <authorList>
            <person name="Van Velzen R."/>
            <person name="Holmer R."/>
            <person name="Bu F."/>
            <person name="Rutten L."/>
            <person name="Van Zeijl A."/>
            <person name="Liu W."/>
            <person name="Santuari L."/>
            <person name="Cao Q."/>
            <person name="Sharma T."/>
            <person name="Shen D."/>
            <person name="Roswanjaya Y."/>
            <person name="Wardhani T."/>
            <person name="Kalhor M.S."/>
            <person name="Jansen J."/>
            <person name="Van den Hoogen J."/>
            <person name="Gungor B."/>
            <person name="Hartog M."/>
            <person name="Hontelez J."/>
            <person name="Verver J."/>
            <person name="Yang W.-C."/>
            <person name="Schijlen E."/>
            <person name="Repin R."/>
            <person name="Schilthuizen M."/>
            <person name="Schranz E."/>
            <person name="Heidstra R."/>
            <person name="Miyata K."/>
            <person name="Fedorova E."/>
            <person name="Kohlen W."/>
            <person name="Bisseling T."/>
            <person name="Smit S."/>
            <person name="Geurts R."/>
        </authorList>
    </citation>
    <scope>NUCLEOTIDE SEQUENCE [LARGE SCALE GENOMIC DNA]</scope>
    <source>
        <strain evidence="7">cv. RG33-2</strain>
    </source>
</reference>
<dbReference type="EMBL" id="JXTC01000081">
    <property type="protein sequence ID" value="PON90721.1"/>
    <property type="molecule type" value="Genomic_DNA"/>
</dbReference>
<dbReference type="Pfam" id="PF26576">
    <property type="entry name" value="IBH1_N"/>
    <property type="match status" value="1"/>
</dbReference>
<organism evidence="6 7">
    <name type="scientific">Trema orientale</name>
    <name type="common">Charcoal tree</name>
    <name type="synonym">Celtis orientalis</name>
    <dbReference type="NCBI Taxonomy" id="63057"/>
    <lineage>
        <taxon>Eukaryota</taxon>
        <taxon>Viridiplantae</taxon>
        <taxon>Streptophyta</taxon>
        <taxon>Embryophyta</taxon>
        <taxon>Tracheophyta</taxon>
        <taxon>Spermatophyta</taxon>
        <taxon>Magnoliopsida</taxon>
        <taxon>eudicotyledons</taxon>
        <taxon>Gunneridae</taxon>
        <taxon>Pentapetalae</taxon>
        <taxon>rosids</taxon>
        <taxon>fabids</taxon>
        <taxon>Rosales</taxon>
        <taxon>Cannabaceae</taxon>
        <taxon>Trema</taxon>
    </lineage>
</organism>
<protein>
    <submittedName>
        <fullName evidence="6">Myc-type, basic helix-loop-helix (BHLH) domain containing protein</fullName>
    </submittedName>
</protein>
<dbReference type="GO" id="GO:0000976">
    <property type="term" value="F:transcription cis-regulatory region binding"/>
    <property type="evidence" value="ECO:0007669"/>
    <property type="project" value="UniProtKB-ARBA"/>
</dbReference>
<evidence type="ECO:0000256" key="3">
    <source>
        <dbReference type="ARBA" id="ARBA00023163"/>
    </source>
</evidence>
<comment type="subcellular location">
    <subcellularLocation>
        <location evidence="1">Nucleus</location>
    </subcellularLocation>
</comment>
<dbReference type="InterPro" id="IPR044549">
    <property type="entry name" value="bHLH_AtIBH1-like"/>
</dbReference>
<dbReference type="InterPro" id="IPR059002">
    <property type="entry name" value="IBH1_N"/>
</dbReference>